<dbReference type="InterPro" id="IPR036249">
    <property type="entry name" value="Thioredoxin-like_sf"/>
</dbReference>
<reference evidence="5" key="1">
    <citation type="submission" date="2025-08" db="UniProtKB">
        <authorList>
            <consortium name="RefSeq"/>
        </authorList>
    </citation>
    <scope>IDENTIFICATION</scope>
</reference>
<evidence type="ECO:0000256" key="2">
    <source>
        <dbReference type="ARBA" id="ARBA00022729"/>
    </source>
</evidence>
<sequence>MFVILCFWLSLPLSLQNDQLQNSTVLNINPKHLYLFLEHKDVLVEFYLSMCNTCPRMTNILDYYMLEHDLSSLLTFVSIDCSKYSKHCLKTQVEQYPDWMLIEKNGPITPIHNSKSLIDLLIKYNNLKSNLSIASQMLNGANMKSEKDIACVPGRVLKLNSNNFYSYINNGTFFVKLYLPSCISCIILMAIWKELAQELVNETKVCIAEYDCTATGMQICKDLEITRVPSLIWFKNGQIVKKYKGNRDKKGLRNFVSEMIAFKYSQSCAPQKIFVNTSIQMLLLKTSIHMFIYYMYL</sequence>
<dbReference type="InterPro" id="IPR051063">
    <property type="entry name" value="PDI"/>
</dbReference>
<dbReference type="OrthoDB" id="71336at2759"/>
<evidence type="ECO:0000313" key="5">
    <source>
        <dbReference type="RefSeq" id="XP_016990557.1"/>
    </source>
</evidence>
<dbReference type="InterPro" id="IPR013766">
    <property type="entry name" value="Thioredoxin_domain"/>
</dbReference>
<evidence type="ECO:0000259" key="4">
    <source>
        <dbReference type="PROSITE" id="PS51352"/>
    </source>
</evidence>
<dbReference type="GO" id="GO:0003756">
    <property type="term" value="F:protein disulfide isomerase activity"/>
    <property type="evidence" value="ECO:0007669"/>
    <property type="project" value="TreeGrafter"/>
</dbReference>
<dbReference type="Gene3D" id="3.40.30.10">
    <property type="entry name" value="Glutaredoxin"/>
    <property type="match status" value="2"/>
</dbReference>
<name>A0A6P4FL78_DRORH</name>
<feature type="signal peptide" evidence="3">
    <location>
        <begin position="1"/>
        <end position="16"/>
    </location>
</feature>
<comment type="similarity">
    <text evidence="1">Belongs to the protein disulfide isomerase family.</text>
</comment>
<protein>
    <submittedName>
        <fullName evidence="5">Thioredoxin domain-containing protein 5</fullName>
    </submittedName>
</protein>
<keyword evidence="2 3" id="KW-0732">Signal</keyword>
<gene>
    <name evidence="5" type="primary">LOC108052628</name>
</gene>
<evidence type="ECO:0000256" key="3">
    <source>
        <dbReference type="SAM" id="SignalP"/>
    </source>
</evidence>
<dbReference type="Pfam" id="PF00085">
    <property type="entry name" value="Thioredoxin"/>
    <property type="match status" value="2"/>
</dbReference>
<feature type="chain" id="PRO_5027708934" evidence="3">
    <location>
        <begin position="17"/>
        <end position="297"/>
    </location>
</feature>
<organism evidence="5">
    <name type="scientific">Drosophila rhopaloa</name>
    <name type="common">Fruit fly</name>
    <dbReference type="NCBI Taxonomy" id="1041015"/>
    <lineage>
        <taxon>Eukaryota</taxon>
        <taxon>Metazoa</taxon>
        <taxon>Ecdysozoa</taxon>
        <taxon>Arthropoda</taxon>
        <taxon>Hexapoda</taxon>
        <taxon>Insecta</taxon>
        <taxon>Pterygota</taxon>
        <taxon>Neoptera</taxon>
        <taxon>Endopterygota</taxon>
        <taxon>Diptera</taxon>
        <taxon>Brachycera</taxon>
        <taxon>Muscomorpha</taxon>
        <taxon>Ephydroidea</taxon>
        <taxon>Drosophilidae</taxon>
        <taxon>Drosophila</taxon>
        <taxon>Sophophora</taxon>
    </lineage>
</organism>
<dbReference type="PANTHER" id="PTHR45672:SF3">
    <property type="entry name" value="THIOREDOXIN DOMAIN-CONTAINING PROTEIN 5"/>
    <property type="match status" value="1"/>
</dbReference>
<evidence type="ECO:0000256" key="1">
    <source>
        <dbReference type="ARBA" id="ARBA00006347"/>
    </source>
</evidence>
<dbReference type="PANTHER" id="PTHR45672">
    <property type="entry name" value="PROTEIN DISULFIDE-ISOMERASE C17H9.14C-RELATED"/>
    <property type="match status" value="1"/>
</dbReference>
<dbReference type="SUPFAM" id="SSF52833">
    <property type="entry name" value="Thioredoxin-like"/>
    <property type="match status" value="2"/>
</dbReference>
<proteinExistence type="inferred from homology"/>
<dbReference type="GO" id="GO:0005783">
    <property type="term" value="C:endoplasmic reticulum"/>
    <property type="evidence" value="ECO:0007669"/>
    <property type="project" value="TreeGrafter"/>
</dbReference>
<dbReference type="AlphaFoldDB" id="A0A6P4FL78"/>
<dbReference type="PROSITE" id="PS51352">
    <property type="entry name" value="THIOREDOXIN_2"/>
    <property type="match status" value="1"/>
</dbReference>
<dbReference type="RefSeq" id="XP_016990557.1">
    <property type="nucleotide sequence ID" value="XM_017135068.1"/>
</dbReference>
<feature type="domain" description="Thioredoxin" evidence="4">
    <location>
        <begin position="127"/>
        <end position="261"/>
    </location>
</feature>
<dbReference type="GO" id="GO:0006457">
    <property type="term" value="P:protein folding"/>
    <property type="evidence" value="ECO:0007669"/>
    <property type="project" value="TreeGrafter"/>
</dbReference>
<accession>A0A6P4FL78</accession>